<dbReference type="RefSeq" id="XP_026612029.1">
    <property type="nucleotide sequence ID" value="XM_026756094.1"/>
</dbReference>
<dbReference type="Pfam" id="PF04082">
    <property type="entry name" value="Fungal_trans"/>
    <property type="match status" value="1"/>
</dbReference>
<organism evidence="8 9">
    <name type="scientific">Aspergillus thermomutatus</name>
    <name type="common">Neosartorya pseudofischeri</name>
    <dbReference type="NCBI Taxonomy" id="41047"/>
    <lineage>
        <taxon>Eukaryota</taxon>
        <taxon>Fungi</taxon>
        <taxon>Dikarya</taxon>
        <taxon>Ascomycota</taxon>
        <taxon>Pezizomycotina</taxon>
        <taxon>Eurotiomycetes</taxon>
        <taxon>Eurotiomycetidae</taxon>
        <taxon>Eurotiales</taxon>
        <taxon>Aspergillaceae</taxon>
        <taxon>Aspergillus</taxon>
        <taxon>Aspergillus subgen. Fumigati</taxon>
    </lineage>
</organism>
<comment type="caution">
    <text evidence="8">The sequence shown here is derived from an EMBL/GenBank/DDBJ whole genome shotgun (WGS) entry which is preliminary data.</text>
</comment>
<evidence type="ECO:0000256" key="4">
    <source>
        <dbReference type="ARBA" id="ARBA00023163"/>
    </source>
</evidence>
<feature type="domain" description="Xylanolytic transcriptional activator regulatory" evidence="7">
    <location>
        <begin position="37"/>
        <end position="155"/>
    </location>
</feature>
<reference evidence="8" key="1">
    <citation type="submission" date="2018-08" db="EMBL/GenBank/DDBJ databases">
        <title>Draft genome sequence of azole-resistant Aspergillus thermomutatus (Neosartorya pseudofischeri) strain HMR AF 39, isolated from a human nasal aspirate.</title>
        <authorList>
            <person name="Parent-Michaud M."/>
            <person name="Dufresne P.J."/>
            <person name="Fournier E."/>
            <person name="Martineau C."/>
            <person name="Moreira S."/>
            <person name="Perkins V."/>
            <person name="De Repentigny L."/>
            <person name="Dufresne S.F."/>
        </authorList>
    </citation>
    <scope>NUCLEOTIDE SEQUENCE [LARGE SCALE GENOMIC DNA]</scope>
    <source>
        <strain evidence="8">HMR AF 39</strain>
    </source>
</reference>
<dbReference type="GO" id="GO:0006351">
    <property type="term" value="P:DNA-templated transcription"/>
    <property type="evidence" value="ECO:0007669"/>
    <property type="project" value="InterPro"/>
</dbReference>
<dbReference type="EMBL" id="NKHU02000194">
    <property type="protein sequence ID" value="RHZ48575.1"/>
    <property type="molecule type" value="Genomic_DNA"/>
</dbReference>
<gene>
    <name evidence="8" type="ORF">CDV56_102475</name>
</gene>
<dbReference type="GO" id="GO:0008270">
    <property type="term" value="F:zinc ion binding"/>
    <property type="evidence" value="ECO:0007669"/>
    <property type="project" value="InterPro"/>
</dbReference>
<dbReference type="Proteomes" id="UP000215305">
    <property type="component" value="Unassembled WGS sequence"/>
</dbReference>
<feature type="region of interest" description="Disordered" evidence="6">
    <location>
        <begin position="420"/>
        <end position="454"/>
    </location>
</feature>
<evidence type="ECO:0000256" key="2">
    <source>
        <dbReference type="ARBA" id="ARBA00023015"/>
    </source>
</evidence>
<protein>
    <recommendedName>
        <fullName evidence="7">Xylanolytic transcriptional activator regulatory domain-containing protein</fullName>
    </recommendedName>
</protein>
<evidence type="ECO:0000256" key="5">
    <source>
        <dbReference type="ARBA" id="ARBA00023242"/>
    </source>
</evidence>
<dbReference type="AlphaFoldDB" id="A0A397GC42"/>
<feature type="compositionally biased region" description="Basic and acidic residues" evidence="6">
    <location>
        <begin position="432"/>
        <end position="454"/>
    </location>
</feature>
<proteinExistence type="predicted"/>
<dbReference type="GeneID" id="38124449"/>
<sequence length="565" mass="63987">MSKYQANLDVLEDDEVYALLLKGAFDLPPQQVQDELLGAFFTWIAPLLPVIDQNAFWSRYSDPGHPPSLLLLQCIFLAGSRAVPKRSTAIDSKQIFRRAKALYDAGFERDKLTIVQSLVLMSWYWDGIEDLTENGLFYWTRLAIAVAQDLKMDIRPVSIQLEFTNVQSLTADDFVDDQSNADTFGVSFFLQYVRLCEMMDLVIRRRNDSCLLSAAEFAQWEYDLCLWMLACPEEMQWSPLCHQFWPGILQSVYYTMVCQLHALVPTRARPTASAAVALEAASTILFILETIAAHGQVNHVPPSVICSVLTVLAAAKSQRISASPTLVLQWKRNIERCLQFLEQVSETWPIARPIKEGAELIYLSTKWFESSLEEALARCKNPSETQAANAPQRWERHFPKRRRLNLDLLLPQSRLIVKPSTESSQLGAGARRQSEGSGVRREEHSLDKTSETDHSLNAAQNPLAIFMNSLGNALHKLLQPGKQFLDSLRMEFTVPRLTEYPLDIQHARIDQGSSKAALDFLQYQLPEPRVVALTIQDPTHESGLQEFFHRHFPAPQQGLFSLADP</sequence>
<keyword evidence="5" id="KW-0539">Nucleus</keyword>
<evidence type="ECO:0000313" key="8">
    <source>
        <dbReference type="EMBL" id="RHZ48575.1"/>
    </source>
</evidence>
<keyword evidence="3" id="KW-0238">DNA-binding</keyword>
<dbReference type="CDD" id="cd12148">
    <property type="entry name" value="fungal_TF_MHR"/>
    <property type="match status" value="1"/>
</dbReference>
<evidence type="ECO:0000259" key="7">
    <source>
        <dbReference type="Pfam" id="PF04082"/>
    </source>
</evidence>
<evidence type="ECO:0000256" key="1">
    <source>
        <dbReference type="ARBA" id="ARBA00022833"/>
    </source>
</evidence>
<dbReference type="InterPro" id="IPR007219">
    <property type="entry name" value="XnlR_reg_dom"/>
</dbReference>
<name>A0A397GC42_ASPTH</name>
<dbReference type="STRING" id="41047.A0A397GC42"/>
<dbReference type="InterPro" id="IPR052073">
    <property type="entry name" value="Amide_Lactam_Regulators"/>
</dbReference>
<evidence type="ECO:0000256" key="3">
    <source>
        <dbReference type="ARBA" id="ARBA00023125"/>
    </source>
</evidence>
<dbReference type="VEuPathDB" id="FungiDB:CDV56_102475"/>
<dbReference type="GO" id="GO:0003677">
    <property type="term" value="F:DNA binding"/>
    <property type="evidence" value="ECO:0007669"/>
    <property type="project" value="UniProtKB-KW"/>
</dbReference>
<accession>A0A397GC42</accession>
<evidence type="ECO:0000256" key="6">
    <source>
        <dbReference type="SAM" id="MobiDB-lite"/>
    </source>
</evidence>
<keyword evidence="9" id="KW-1185">Reference proteome</keyword>
<dbReference type="PANTHER" id="PTHR47171:SF3">
    <property type="entry name" value="FARA-RELATED"/>
    <property type="match status" value="1"/>
</dbReference>
<dbReference type="OrthoDB" id="5121955at2759"/>
<keyword evidence="2" id="KW-0805">Transcription regulation</keyword>
<dbReference type="PANTHER" id="PTHR47171">
    <property type="entry name" value="FARA-RELATED"/>
    <property type="match status" value="1"/>
</dbReference>
<keyword evidence="4" id="KW-0804">Transcription</keyword>
<evidence type="ECO:0000313" key="9">
    <source>
        <dbReference type="Proteomes" id="UP000215305"/>
    </source>
</evidence>
<keyword evidence="1" id="KW-0862">Zinc</keyword>